<feature type="signal peptide" evidence="1">
    <location>
        <begin position="1"/>
        <end position="22"/>
    </location>
</feature>
<organism evidence="2 3">
    <name type="scientific">Blastopirellula marina</name>
    <dbReference type="NCBI Taxonomy" id="124"/>
    <lineage>
        <taxon>Bacteria</taxon>
        <taxon>Pseudomonadati</taxon>
        <taxon>Planctomycetota</taxon>
        <taxon>Planctomycetia</taxon>
        <taxon>Pirellulales</taxon>
        <taxon>Pirellulaceae</taxon>
        <taxon>Blastopirellula</taxon>
    </lineage>
</organism>
<reference evidence="2 3" key="1">
    <citation type="submission" date="2018-02" db="EMBL/GenBank/DDBJ databases">
        <title>Comparative genomes isolates from brazilian mangrove.</title>
        <authorList>
            <person name="Araujo J.E."/>
            <person name="Taketani R.G."/>
            <person name="Silva M.C.P."/>
            <person name="Loureco M.V."/>
            <person name="Andreote F.D."/>
        </authorList>
    </citation>
    <scope>NUCLEOTIDE SEQUENCE [LARGE SCALE GENOMIC DNA]</scope>
    <source>
        <strain evidence="2 3">Hex-1 MGV</strain>
    </source>
</reference>
<evidence type="ECO:0000313" key="2">
    <source>
        <dbReference type="EMBL" id="PQO36215.1"/>
    </source>
</evidence>
<proteinExistence type="predicted"/>
<name>A0A2S8FVL1_9BACT</name>
<dbReference type="RefSeq" id="WP_105329505.1">
    <property type="nucleotide sequence ID" value="NZ_PUHY01000006.1"/>
</dbReference>
<protein>
    <submittedName>
        <fullName evidence="2">Uncharacterized protein</fullName>
    </submittedName>
</protein>
<evidence type="ECO:0000313" key="3">
    <source>
        <dbReference type="Proteomes" id="UP000238322"/>
    </source>
</evidence>
<dbReference type="PROSITE" id="PS51257">
    <property type="entry name" value="PROKAR_LIPOPROTEIN"/>
    <property type="match status" value="1"/>
</dbReference>
<gene>
    <name evidence="2" type="ORF">C5Y83_09880</name>
</gene>
<accession>A0A2S8FVL1</accession>
<sequence>MHAHLLRTIAFAVVFCSITAIATGCSPSGPPRPPEEPFPPETVTLLVTGVDTAEERRSLNKKLGAITDTPGNFRTKMNWGPGKPLKVLLTPVSDPETFAQRIDFGTVEKIEAKTIHVIYASSASSEHE</sequence>
<feature type="chain" id="PRO_5015622505" evidence="1">
    <location>
        <begin position="23"/>
        <end position="128"/>
    </location>
</feature>
<evidence type="ECO:0000256" key="1">
    <source>
        <dbReference type="SAM" id="SignalP"/>
    </source>
</evidence>
<comment type="caution">
    <text evidence="2">The sequence shown here is derived from an EMBL/GenBank/DDBJ whole genome shotgun (WGS) entry which is preliminary data.</text>
</comment>
<dbReference type="AlphaFoldDB" id="A0A2S8FVL1"/>
<dbReference type="EMBL" id="PUHY01000006">
    <property type="protein sequence ID" value="PQO36215.1"/>
    <property type="molecule type" value="Genomic_DNA"/>
</dbReference>
<dbReference type="Proteomes" id="UP000238322">
    <property type="component" value="Unassembled WGS sequence"/>
</dbReference>
<keyword evidence="1" id="KW-0732">Signal</keyword>